<protein>
    <submittedName>
        <fullName evidence="2">Uncharacterized protein</fullName>
    </submittedName>
</protein>
<comment type="caution">
    <text evidence="2">The sequence shown here is derived from an EMBL/GenBank/DDBJ whole genome shotgun (WGS) entry which is preliminary data.</text>
</comment>
<keyword evidence="1" id="KW-0812">Transmembrane</keyword>
<keyword evidence="1" id="KW-0472">Membrane</keyword>
<organism evidence="2 3">
    <name type="scientific">Streptomonospora salina</name>
    <dbReference type="NCBI Taxonomy" id="104205"/>
    <lineage>
        <taxon>Bacteria</taxon>
        <taxon>Bacillati</taxon>
        <taxon>Actinomycetota</taxon>
        <taxon>Actinomycetes</taxon>
        <taxon>Streptosporangiales</taxon>
        <taxon>Nocardiopsidaceae</taxon>
        <taxon>Streptomonospora</taxon>
    </lineage>
</organism>
<gene>
    <name evidence="2" type="ORF">HNR25_003976</name>
</gene>
<feature type="transmembrane region" description="Helical" evidence="1">
    <location>
        <begin position="6"/>
        <end position="29"/>
    </location>
</feature>
<dbReference type="EMBL" id="JACHLY010000001">
    <property type="protein sequence ID" value="MBB6000225.1"/>
    <property type="molecule type" value="Genomic_DNA"/>
</dbReference>
<proteinExistence type="predicted"/>
<dbReference type="Proteomes" id="UP000578077">
    <property type="component" value="Unassembled WGS sequence"/>
</dbReference>
<name>A0A841EAS2_9ACTN</name>
<sequence>MSSELVQVLTAFIGVAGTLAAAIVTQAIARRNERDRRTADDQRRWNDLSFELAHSLLQETDALADRAHTGKAGYWIRSRKRRAALARAGHLHMGDLPDEGVDGLITAGEVAWFRSYETTLSDYAHKFQEINSKLSLIADVEVSEAAARMQVAALELADCCCQFESSLYDSRQRALHEAEGQFRSVVRSYLRRDIEKEPVNNRRLEGILDEINLRRL</sequence>
<evidence type="ECO:0000313" key="3">
    <source>
        <dbReference type="Proteomes" id="UP000578077"/>
    </source>
</evidence>
<dbReference type="AlphaFoldDB" id="A0A841EAS2"/>
<accession>A0A841EAS2</accession>
<evidence type="ECO:0000256" key="1">
    <source>
        <dbReference type="SAM" id="Phobius"/>
    </source>
</evidence>
<reference evidence="2 3" key="1">
    <citation type="submission" date="2020-08" db="EMBL/GenBank/DDBJ databases">
        <title>Sequencing the genomes of 1000 actinobacteria strains.</title>
        <authorList>
            <person name="Klenk H.-P."/>
        </authorList>
    </citation>
    <scope>NUCLEOTIDE SEQUENCE [LARGE SCALE GENOMIC DNA]</scope>
    <source>
        <strain evidence="2 3">DSM 44593</strain>
    </source>
</reference>
<evidence type="ECO:0000313" key="2">
    <source>
        <dbReference type="EMBL" id="MBB6000225.1"/>
    </source>
</evidence>
<dbReference type="RefSeq" id="WP_184637519.1">
    <property type="nucleotide sequence ID" value="NZ_BAABKT010000029.1"/>
</dbReference>
<keyword evidence="3" id="KW-1185">Reference proteome</keyword>
<keyword evidence="1" id="KW-1133">Transmembrane helix</keyword>